<organism evidence="8 9">
    <name type="scientific">Halorubellus litoreus</name>
    <dbReference type="NCBI Taxonomy" id="755308"/>
    <lineage>
        <taxon>Archaea</taxon>
        <taxon>Methanobacteriati</taxon>
        <taxon>Methanobacteriota</taxon>
        <taxon>Stenosarchaea group</taxon>
        <taxon>Halobacteria</taxon>
        <taxon>Halobacteriales</taxon>
        <taxon>Halorubellaceae</taxon>
        <taxon>Halorubellus</taxon>
    </lineage>
</organism>
<feature type="transmembrane region" description="Helical" evidence="6">
    <location>
        <begin position="235"/>
        <end position="257"/>
    </location>
</feature>
<keyword evidence="4 6" id="KW-0472">Membrane</keyword>
<evidence type="ECO:0000256" key="6">
    <source>
        <dbReference type="SAM" id="Phobius"/>
    </source>
</evidence>
<keyword evidence="9" id="KW-1185">Reference proteome</keyword>
<feature type="transmembrane region" description="Helical" evidence="6">
    <location>
        <begin position="76"/>
        <end position="97"/>
    </location>
</feature>
<dbReference type="InterPro" id="IPR004837">
    <property type="entry name" value="NaCa_Exmemb"/>
</dbReference>
<gene>
    <name evidence="8" type="ORF">ACFQGB_07205</name>
</gene>
<dbReference type="InterPro" id="IPR044880">
    <property type="entry name" value="NCX_ion-bd_dom_sf"/>
</dbReference>
<evidence type="ECO:0000256" key="5">
    <source>
        <dbReference type="SAM" id="MobiDB-lite"/>
    </source>
</evidence>
<feature type="domain" description="Sodium/calcium exchanger membrane region" evidence="7">
    <location>
        <begin position="202"/>
        <end position="328"/>
    </location>
</feature>
<evidence type="ECO:0000256" key="2">
    <source>
        <dbReference type="ARBA" id="ARBA00022692"/>
    </source>
</evidence>
<reference evidence="8 9" key="1">
    <citation type="journal article" date="2019" name="Int. J. Syst. Evol. Microbiol.">
        <title>The Global Catalogue of Microorganisms (GCM) 10K type strain sequencing project: providing services to taxonomists for standard genome sequencing and annotation.</title>
        <authorList>
            <consortium name="The Broad Institute Genomics Platform"/>
            <consortium name="The Broad Institute Genome Sequencing Center for Infectious Disease"/>
            <person name="Wu L."/>
            <person name="Ma J."/>
        </authorList>
    </citation>
    <scope>NUCLEOTIDE SEQUENCE [LARGE SCALE GENOMIC DNA]</scope>
    <source>
        <strain evidence="8 9">GX26</strain>
    </source>
</reference>
<feature type="transmembrane region" description="Helical" evidence="6">
    <location>
        <begin position="269"/>
        <end position="287"/>
    </location>
</feature>
<feature type="domain" description="Sodium/calcium exchanger membrane region" evidence="7">
    <location>
        <begin position="8"/>
        <end position="147"/>
    </location>
</feature>
<protein>
    <submittedName>
        <fullName evidence="8">Calcium/sodium antiporter</fullName>
    </submittedName>
</protein>
<comment type="caution">
    <text evidence="8">The sequence shown here is derived from an EMBL/GenBank/DDBJ whole genome shotgun (WGS) entry which is preliminary data.</text>
</comment>
<feature type="transmembrane region" description="Helical" evidence="6">
    <location>
        <begin position="201"/>
        <end position="229"/>
    </location>
</feature>
<evidence type="ECO:0000256" key="3">
    <source>
        <dbReference type="ARBA" id="ARBA00022989"/>
    </source>
</evidence>
<evidence type="ECO:0000256" key="4">
    <source>
        <dbReference type="ARBA" id="ARBA00023136"/>
    </source>
</evidence>
<name>A0ABD5VAQ9_9EURY</name>
<dbReference type="RefSeq" id="WP_336349608.1">
    <property type="nucleotide sequence ID" value="NZ_JAZAQL010000001.1"/>
</dbReference>
<dbReference type="InterPro" id="IPR004481">
    <property type="entry name" value="K/Na/Ca-exchanger"/>
</dbReference>
<dbReference type="EMBL" id="JBHSXN010000001">
    <property type="protein sequence ID" value="MFC6952649.1"/>
    <property type="molecule type" value="Genomic_DNA"/>
</dbReference>
<dbReference type="GO" id="GO:0016020">
    <property type="term" value="C:membrane"/>
    <property type="evidence" value="ECO:0007669"/>
    <property type="project" value="UniProtKB-SubCell"/>
</dbReference>
<dbReference type="NCBIfam" id="TIGR00367">
    <property type="entry name" value="calcium/sodium antiporter"/>
    <property type="match status" value="1"/>
</dbReference>
<feature type="transmembrane region" description="Helical" evidence="6">
    <location>
        <begin position="299"/>
        <end position="317"/>
    </location>
</feature>
<dbReference type="PANTHER" id="PTHR10846:SF8">
    <property type="entry name" value="INNER MEMBRANE PROTEIN YRBG"/>
    <property type="match status" value="1"/>
</dbReference>
<evidence type="ECO:0000256" key="1">
    <source>
        <dbReference type="ARBA" id="ARBA00004141"/>
    </source>
</evidence>
<dbReference type="Pfam" id="PF01699">
    <property type="entry name" value="Na_Ca_ex"/>
    <property type="match status" value="2"/>
</dbReference>
<keyword evidence="2 6" id="KW-0812">Transmembrane</keyword>
<evidence type="ECO:0000259" key="7">
    <source>
        <dbReference type="Pfam" id="PF01699"/>
    </source>
</evidence>
<sequence length="345" mass="34222">MVSLVVQVAVFAASVLGLALGARGLVDATVSLARRLGVSNVVVGLTVVAAGTSMPEIVVTADAAVVGLGDVAVGNVAGSSIFNLAIVLGVLATIRAVPVRRAFVRRDGVVLLAATGLFAAVVLDRVVTRVEGAILLVAFVAYTTYLLRGARAGTAAASTESRPAAAEGRSASTDGSSTSTADDPPVPVRVADPVGFGVRDAALLVGALAVVLVSGHFLVESAVAIAGVYGLSDALVGGTIVAAGTSAPEFAVSLVALARGRTGVSVGNVVGSNVFNVLAVAGVGALARPMTVTPAVVETVTWLVALVAVVVALMWSGRQVSRGEGVLFSLSEGVRWVLGILGVVG</sequence>
<evidence type="ECO:0000313" key="8">
    <source>
        <dbReference type="EMBL" id="MFC6952649.1"/>
    </source>
</evidence>
<accession>A0ABD5VAQ9</accession>
<feature type="transmembrane region" description="Helical" evidence="6">
    <location>
        <begin position="133"/>
        <end position="150"/>
    </location>
</feature>
<dbReference type="AlphaFoldDB" id="A0ABD5VAQ9"/>
<dbReference type="Proteomes" id="UP001596395">
    <property type="component" value="Unassembled WGS sequence"/>
</dbReference>
<keyword evidence="3 6" id="KW-1133">Transmembrane helix</keyword>
<feature type="region of interest" description="Disordered" evidence="5">
    <location>
        <begin position="158"/>
        <end position="186"/>
    </location>
</feature>
<comment type="subcellular location">
    <subcellularLocation>
        <location evidence="1">Membrane</location>
        <topology evidence="1">Multi-pass membrane protein</topology>
    </subcellularLocation>
</comment>
<dbReference type="PANTHER" id="PTHR10846">
    <property type="entry name" value="SODIUM/POTASSIUM/CALCIUM EXCHANGER"/>
    <property type="match status" value="1"/>
</dbReference>
<dbReference type="Gene3D" id="1.20.1420.30">
    <property type="entry name" value="NCX, central ion-binding region"/>
    <property type="match status" value="2"/>
</dbReference>
<feature type="transmembrane region" description="Helical" evidence="6">
    <location>
        <begin position="109"/>
        <end position="127"/>
    </location>
</feature>
<evidence type="ECO:0000313" key="9">
    <source>
        <dbReference type="Proteomes" id="UP001596395"/>
    </source>
</evidence>
<proteinExistence type="predicted"/>